<dbReference type="PANTHER" id="PTHR31375">
    <property type="match status" value="1"/>
</dbReference>
<keyword evidence="10" id="KW-0732">Signal</keyword>
<keyword evidence="4" id="KW-0964">Secreted</keyword>
<feature type="active site" evidence="8">
    <location>
        <position position="1735"/>
    </location>
</feature>
<dbReference type="PROSITE" id="PS00502">
    <property type="entry name" value="POLYGALACTURONASE"/>
    <property type="match status" value="5"/>
</dbReference>
<name>A0ABQ7P216_BRACM</name>
<feature type="signal peptide" evidence="10">
    <location>
        <begin position="1"/>
        <end position="22"/>
    </location>
</feature>
<evidence type="ECO:0000256" key="8">
    <source>
        <dbReference type="PROSITE-ProRule" id="PRU10052"/>
    </source>
</evidence>
<keyword evidence="3" id="KW-0134">Cell wall</keyword>
<gene>
    <name evidence="11" type="primary">A01p055720.1_BraROA</name>
    <name evidence="11" type="ORF">IGI04_003988</name>
</gene>
<sequence length="1898" mass="203728">MGSYLGIYTILVLCLLGYSANAEVFTAGGPPNSDITAAVLKAFTSACQAPAPSQVLIPKGDFKLGETVMTGPCKSPIEFTLQGNVKADGGSTQGKDRWVVFEKINGFKLNGGGTFDGEGNAAWKANNCHKTFECKKLPISVRFDFVDNAEIKDITSLDAKNFHFNVISGKNMTFDNIKIIAPAESPNTDGIHLGRCEGVKILNTKIATGDDCISVGDGMKNLLIEKVVCGPGHGISVGSLGRYGWEQDVTDINVKNCTLEGTDNGLRIKTWPSAACTTTAAGIHFEDIILNKVSNPILIDQEYCPWNQCNKNKPSTIKLVDITFRNIRGTSGNKDAVKLLCSKGHPCENVEIGDINIDYTGPDGPPTFECTNVTPKLVGTQNPKACVGPVAVLKAFTSACQAPAPSQVLIPKGDFKLGETVMTGPCKSPIEFTLQGNVKADGGSTQGKDRWVVFEKINGFKLNGGGTFDGEGNAAWKANNCHKTFECKKLPISVRFDFVDNAEIKDITSLDAKNFHFNVISGKNMTFDNIKIIAPAESPNTDGIHLGRCEGVKILNTKIATGDDCISVGDGMKNLLIEKVVCGPGHGISVGSLGRYGWEQDVTDINVKNCTLEGTDNGLRIKTWPSAACTTTAAGIHFEDIILNKVSNPILIDQEYCPWNQCNKNKPSTIKLVDITFRNIRGTSGNKDAVKLLCSKGHPCENVEIGDINIDYTGPDGPPTFECTNVTPKLVGTQNPKACVGPVVFTAGGPPNSDITAVSIFTCFLLLAFQSICKPFLILTCSWELLLQAVLKAFTSACQAPARSQVLIPKGDFKLGETVMTGPCKSPIEFTLQGNVKADGGSTQGKDRWVVFEKINGFKLNGGGTFDGEGNAAWKANNCHKTFECKKLPISVRFDFVDNAEIKDITSLDAKNFHFNVISGKNMTFDNIKIIAPAESPNTDGIHLGRCEGVKILNTKIATGDDCISVGDGMKNLLIEKVVCGPGHGISVGSLGRYGWEQDVTDINVKNCTLEGTDNGLRIKTWPSAACTTTAAGIHFEDIILNKVSNPILIDQEYCPWNQCNKNKPSTIKLVDITFRNIRGTSGNKDAVKLLCSKGHPCENVEIGDINIDYTGPDGPPTFECTNVTPKLVGTQNPKACVGPVVFTAGGPPNSDITAVSIFTCFLLLAFQSICKPFLILTCSWELLLQAVLKAFTSACQAPARSQVLIPKGDFKLGETVMTGPCKSPIEFTLQGNVKADGGSTQGKDRWVVFEKINGFKLNGGGTFDGEGNAAWKANNCHKTFECKKLPISVRFDFVDNAEIKDITSLDAKNFHFNVISGKNMTFDNIKIIAPAESPNTDGIHLGRCEGVKILNTKIATGDDCISVGDGMKNLLIEKVVCGPGHGISVGSLGRYGWEQDVTDINVKNCTLEGTDNGLRIKTWPSAACTTTAAGIHFEDIILNKVSNPILIDQEYCPWNQCNKNKPSTIKLVDITFRNIRGTSGNKDAVKLLCSKGHPCENVEIGDINIDYTGPDGPPTFECTNVTPKLVGTQNPKACVGPVALLKAFTSACQSPSPSKVVIPKGEFKLGEIEMRGPCKAPVEITLQGTVKADGNAIRGKEKWVVFGNINGFKLNGGGAFDGEGNAAWRVNNCHKTFNCKKLPISIRFDFVENAEIKDISSIDAKNFHINVLGAKNMTMSNIKITAPEDSPNTDGIHLGRSDGVKILDSFISTGDDCISVGDGTSNLHVEKVTCGPGHGISVGSLGRYGKEQDVSGIRVVNCTLQETDNGLRIKTWPSAACSTTASDIHFEDIIVKNVTNPILIDQEYCPWNQCNKKKASTIKLVNISFKNVRGTSGNKDAVKLLCSKGYPCQNVEIGDIDIKYSGADGPATFQCSNVSPKLLGAQSPEACSSPLTKLPGQ</sequence>
<keyword evidence="5 9" id="KW-0378">Hydrolase</keyword>
<dbReference type="InterPro" id="IPR012334">
    <property type="entry name" value="Pectin_lyas_fold"/>
</dbReference>
<comment type="similarity">
    <text evidence="2 9">Belongs to the glycosyl hydrolase 28 family.</text>
</comment>
<dbReference type="Proteomes" id="UP000823674">
    <property type="component" value="Chromosome A01"/>
</dbReference>
<evidence type="ECO:0000256" key="9">
    <source>
        <dbReference type="RuleBase" id="RU361169"/>
    </source>
</evidence>
<evidence type="ECO:0000256" key="3">
    <source>
        <dbReference type="ARBA" id="ARBA00022512"/>
    </source>
</evidence>
<evidence type="ECO:0008006" key="13">
    <source>
        <dbReference type="Google" id="ProtNLM"/>
    </source>
</evidence>
<accession>A0ABQ7P216</accession>
<feature type="active site" evidence="8">
    <location>
        <position position="233"/>
    </location>
</feature>
<evidence type="ECO:0000313" key="11">
    <source>
        <dbReference type="EMBL" id="KAG5416421.1"/>
    </source>
</evidence>
<feature type="chain" id="PRO_5045121603" description="Polygalacturonase" evidence="10">
    <location>
        <begin position="23"/>
        <end position="1898"/>
    </location>
</feature>
<evidence type="ECO:0000256" key="7">
    <source>
        <dbReference type="ARBA" id="ARBA00023316"/>
    </source>
</evidence>
<organism evidence="11 12">
    <name type="scientific">Brassica rapa subsp. trilocularis</name>
    <dbReference type="NCBI Taxonomy" id="1813537"/>
    <lineage>
        <taxon>Eukaryota</taxon>
        <taxon>Viridiplantae</taxon>
        <taxon>Streptophyta</taxon>
        <taxon>Embryophyta</taxon>
        <taxon>Tracheophyta</taxon>
        <taxon>Spermatophyta</taxon>
        <taxon>Magnoliopsida</taxon>
        <taxon>eudicotyledons</taxon>
        <taxon>Gunneridae</taxon>
        <taxon>Pentapetalae</taxon>
        <taxon>rosids</taxon>
        <taxon>malvids</taxon>
        <taxon>Brassicales</taxon>
        <taxon>Brassicaceae</taxon>
        <taxon>Brassiceae</taxon>
        <taxon>Brassica</taxon>
    </lineage>
</organism>
<comment type="caution">
    <text evidence="11">The sequence shown here is derived from an EMBL/GenBank/DDBJ whole genome shotgun (WGS) entry which is preliminary data.</text>
</comment>
<dbReference type="Pfam" id="PF00295">
    <property type="entry name" value="Glyco_hydro_28"/>
    <property type="match status" value="5"/>
</dbReference>
<keyword evidence="6 9" id="KW-0326">Glycosidase</keyword>
<feature type="active site" evidence="8">
    <location>
        <position position="1382"/>
    </location>
</feature>
<evidence type="ECO:0000256" key="6">
    <source>
        <dbReference type="ARBA" id="ARBA00023295"/>
    </source>
</evidence>
<proteinExistence type="inferred from homology"/>
<dbReference type="SUPFAM" id="SSF51126">
    <property type="entry name" value="Pectin lyase-like"/>
    <property type="match status" value="5"/>
</dbReference>
<dbReference type="InterPro" id="IPR000743">
    <property type="entry name" value="Glyco_hydro_28"/>
</dbReference>
<dbReference type="Gene3D" id="2.160.20.10">
    <property type="entry name" value="Single-stranded right-handed beta-helix, Pectin lyase-like"/>
    <property type="match status" value="5"/>
</dbReference>
<dbReference type="InterPro" id="IPR006626">
    <property type="entry name" value="PbH1"/>
</dbReference>
<keyword evidence="7" id="KW-0961">Cell wall biogenesis/degradation</keyword>
<protein>
    <recommendedName>
        <fullName evidence="13">Polygalacturonase</fullName>
    </recommendedName>
</protein>
<keyword evidence="12" id="KW-1185">Reference proteome</keyword>
<comment type="subcellular location">
    <subcellularLocation>
        <location evidence="1">Secreted</location>
        <location evidence="1">Cell wall</location>
    </subcellularLocation>
</comment>
<feature type="active site" evidence="8">
    <location>
        <position position="586"/>
    </location>
</feature>
<dbReference type="EMBL" id="JADBGQ010000001">
    <property type="protein sequence ID" value="KAG5416421.1"/>
    <property type="molecule type" value="Genomic_DNA"/>
</dbReference>
<evidence type="ECO:0000256" key="4">
    <source>
        <dbReference type="ARBA" id="ARBA00022525"/>
    </source>
</evidence>
<evidence type="ECO:0000256" key="10">
    <source>
        <dbReference type="SAM" id="SignalP"/>
    </source>
</evidence>
<evidence type="ECO:0000313" key="12">
    <source>
        <dbReference type="Proteomes" id="UP000823674"/>
    </source>
</evidence>
<evidence type="ECO:0000256" key="1">
    <source>
        <dbReference type="ARBA" id="ARBA00004191"/>
    </source>
</evidence>
<dbReference type="SMART" id="SM00710">
    <property type="entry name" value="PbH1"/>
    <property type="match status" value="21"/>
</dbReference>
<dbReference type="InterPro" id="IPR011050">
    <property type="entry name" value="Pectin_lyase_fold/virulence"/>
</dbReference>
<feature type="active site" evidence="8">
    <location>
        <position position="984"/>
    </location>
</feature>
<reference evidence="11 12" key="1">
    <citation type="submission" date="2021-03" db="EMBL/GenBank/DDBJ databases">
        <authorList>
            <person name="King G.J."/>
            <person name="Bancroft I."/>
            <person name="Baten A."/>
            <person name="Bloomfield J."/>
            <person name="Borpatragohain P."/>
            <person name="He Z."/>
            <person name="Irish N."/>
            <person name="Irwin J."/>
            <person name="Liu K."/>
            <person name="Mauleon R.P."/>
            <person name="Moore J."/>
            <person name="Morris R."/>
            <person name="Ostergaard L."/>
            <person name="Wang B."/>
            <person name="Wells R."/>
        </authorList>
    </citation>
    <scope>NUCLEOTIDE SEQUENCE [LARGE SCALE GENOMIC DNA]</scope>
    <source>
        <strain evidence="11">R-o-18</strain>
        <tissue evidence="11">Leaf</tissue>
    </source>
</reference>
<evidence type="ECO:0000256" key="5">
    <source>
        <dbReference type="ARBA" id="ARBA00022801"/>
    </source>
</evidence>
<evidence type="ECO:0000256" key="2">
    <source>
        <dbReference type="ARBA" id="ARBA00008834"/>
    </source>
</evidence>